<dbReference type="InterPro" id="IPR013517">
    <property type="entry name" value="FG-GAP"/>
</dbReference>
<dbReference type="Proteomes" id="UP000681967">
    <property type="component" value="Unassembled WGS sequence"/>
</dbReference>
<proteinExistence type="predicted"/>
<reference evidence="2" key="1">
    <citation type="submission" date="2021-02" db="EMBL/GenBank/DDBJ databases">
        <authorList>
            <person name="Nowell W R."/>
        </authorList>
    </citation>
    <scope>NUCLEOTIDE SEQUENCE</scope>
</reference>
<organism evidence="2 3">
    <name type="scientific">Rotaria magnacalcarata</name>
    <dbReference type="NCBI Taxonomy" id="392030"/>
    <lineage>
        <taxon>Eukaryota</taxon>
        <taxon>Metazoa</taxon>
        <taxon>Spiralia</taxon>
        <taxon>Gnathifera</taxon>
        <taxon>Rotifera</taxon>
        <taxon>Eurotatoria</taxon>
        <taxon>Bdelloidea</taxon>
        <taxon>Philodinida</taxon>
        <taxon>Philodinidae</taxon>
        <taxon>Rotaria</taxon>
    </lineage>
</organism>
<dbReference type="Gene3D" id="2.40.128.340">
    <property type="match status" value="1"/>
</dbReference>
<sequence>MDIAVANYGTKSLVWFLGSGNGTFENVGTYGGSFDFSPLVIAVGDFNNDGRSKIVVAYNDIDHVDVLLAQDVGSFSNYMRYWTGPRSYFVA</sequence>
<accession>A0A8S3EKL3</accession>
<dbReference type="SUPFAM" id="SSF69318">
    <property type="entry name" value="Integrin alpha N-terminal domain"/>
    <property type="match status" value="1"/>
</dbReference>
<dbReference type="AlphaFoldDB" id="A0A8S3EKL3"/>
<comment type="caution">
    <text evidence="2">The sequence shown here is derived from an EMBL/GenBank/DDBJ whole genome shotgun (WGS) entry which is preliminary data.</text>
</comment>
<feature type="non-terminal residue" evidence="2">
    <location>
        <position position="91"/>
    </location>
</feature>
<dbReference type="InterPro" id="IPR028994">
    <property type="entry name" value="Integrin_alpha_N"/>
</dbReference>
<evidence type="ECO:0000256" key="1">
    <source>
        <dbReference type="ARBA" id="ARBA00022729"/>
    </source>
</evidence>
<protein>
    <recommendedName>
        <fullName evidence="4">VCBS repeat-containing protein</fullName>
    </recommendedName>
</protein>
<dbReference type="EMBL" id="CAJOBH010232061">
    <property type="protein sequence ID" value="CAF5075393.1"/>
    <property type="molecule type" value="Genomic_DNA"/>
</dbReference>
<keyword evidence="1" id="KW-0732">Signal</keyword>
<name>A0A8S3EKL3_9BILA</name>
<evidence type="ECO:0000313" key="3">
    <source>
        <dbReference type="Proteomes" id="UP000681967"/>
    </source>
</evidence>
<evidence type="ECO:0000313" key="2">
    <source>
        <dbReference type="EMBL" id="CAF5075393.1"/>
    </source>
</evidence>
<evidence type="ECO:0008006" key="4">
    <source>
        <dbReference type="Google" id="ProtNLM"/>
    </source>
</evidence>
<dbReference type="Pfam" id="PF13517">
    <property type="entry name" value="FG-GAP_3"/>
    <property type="match status" value="1"/>
</dbReference>
<gene>
    <name evidence="2" type="ORF">BYL167_LOCUS61179</name>
</gene>